<evidence type="ECO:0000313" key="7">
    <source>
        <dbReference type="EMBL" id="SNS00307.1"/>
    </source>
</evidence>
<evidence type="ECO:0000256" key="1">
    <source>
        <dbReference type="ARBA" id="ARBA00004431"/>
    </source>
</evidence>
<protein>
    <submittedName>
        <fullName evidence="7">Streptomyces sporulation and cell division protein, SsgA</fullName>
    </submittedName>
</protein>
<dbReference type="GO" id="GO:0000917">
    <property type="term" value="P:division septum assembly"/>
    <property type="evidence" value="ECO:0007669"/>
    <property type="project" value="UniProtKB-KW"/>
</dbReference>
<evidence type="ECO:0000256" key="2">
    <source>
        <dbReference type="ARBA" id="ARBA00009323"/>
    </source>
</evidence>
<keyword evidence="6" id="KW-0131">Cell cycle</keyword>
<dbReference type="Gene3D" id="2.30.31.20">
    <property type="entry name" value="Sporulation-specific cell division protein SsgB"/>
    <property type="match status" value="1"/>
</dbReference>
<evidence type="ECO:0000256" key="5">
    <source>
        <dbReference type="ARBA" id="ARBA00023210"/>
    </source>
</evidence>
<sequence length="139" mass="15246">MLTDIDHIVRARLRSPRSGPGGREITATLRYRRDDPLAARITFPAEVSLDGAEVTWVFARGLLTTGLYEPAGEGDVHIRPSGPEHTAIEFRTDEGTALVEVRTSGLRGFLARVYEAVPPGQELRHLDMDAVVAALLDEE</sequence>
<proteinExistence type="inferred from homology"/>
<dbReference type="EMBL" id="FZOF01000002">
    <property type="protein sequence ID" value="SNS00307.1"/>
    <property type="molecule type" value="Genomic_DNA"/>
</dbReference>
<evidence type="ECO:0000256" key="4">
    <source>
        <dbReference type="ARBA" id="ARBA00022969"/>
    </source>
</evidence>
<dbReference type="GO" id="GO:0030428">
    <property type="term" value="C:cell septum"/>
    <property type="evidence" value="ECO:0007669"/>
    <property type="project" value="UniProtKB-SubCell"/>
</dbReference>
<keyword evidence="8" id="KW-1185">Reference proteome</keyword>
<dbReference type="InterPro" id="IPR006776">
    <property type="entry name" value="SsgB"/>
</dbReference>
<evidence type="ECO:0000256" key="3">
    <source>
        <dbReference type="ARBA" id="ARBA00022618"/>
    </source>
</evidence>
<keyword evidence="3 7" id="KW-0132">Cell division</keyword>
<reference evidence="7 8" key="1">
    <citation type="submission" date="2017-06" db="EMBL/GenBank/DDBJ databases">
        <authorList>
            <person name="Kim H.J."/>
            <person name="Triplett B.A."/>
        </authorList>
    </citation>
    <scope>NUCLEOTIDE SEQUENCE [LARGE SCALE GENOMIC DNA]</scope>
    <source>
        <strain evidence="7 8">CGMCC 4.1858</strain>
    </source>
</reference>
<keyword evidence="5" id="KW-0717">Septation</keyword>
<dbReference type="GO" id="GO:0030435">
    <property type="term" value="P:sporulation resulting in formation of a cellular spore"/>
    <property type="evidence" value="ECO:0007669"/>
    <property type="project" value="UniProtKB-KW"/>
</dbReference>
<dbReference type="GeneID" id="95787816"/>
<organism evidence="7 8">
    <name type="scientific">Actinacidiphila glaucinigra</name>
    <dbReference type="NCBI Taxonomy" id="235986"/>
    <lineage>
        <taxon>Bacteria</taxon>
        <taxon>Bacillati</taxon>
        <taxon>Actinomycetota</taxon>
        <taxon>Actinomycetes</taxon>
        <taxon>Kitasatosporales</taxon>
        <taxon>Streptomycetaceae</taxon>
        <taxon>Actinacidiphila</taxon>
    </lineage>
</organism>
<evidence type="ECO:0000313" key="8">
    <source>
        <dbReference type="Proteomes" id="UP000198280"/>
    </source>
</evidence>
<keyword evidence="4" id="KW-0749">Sporulation</keyword>
<dbReference type="AlphaFoldDB" id="A0A239AXG4"/>
<dbReference type="RefSeq" id="WP_089222402.1">
    <property type="nucleotide sequence ID" value="NZ_CP108152.1"/>
</dbReference>
<comment type="similarity">
    <text evidence="2">Belongs to the SsgA family.</text>
</comment>
<gene>
    <name evidence="7" type="ORF">SAMN05216252_102239</name>
</gene>
<name>A0A239AXG4_9ACTN</name>
<dbReference type="OrthoDB" id="3853096at2"/>
<dbReference type="Pfam" id="PF04686">
    <property type="entry name" value="SsgA"/>
    <property type="match status" value="1"/>
</dbReference>
<evidence type="ECO:0000256" key="6">
    <source>
        <dbReference type="ARBA" id="ARBA00023306"/>
    </source>
</evidence>
<dbReference type="Proteomes" id="UP000198280">
    <property type="component" value="Unassembled WGS sequence"/>
</dbReference>
<dbReference type="InterPro" id="IPR038658">
    <property type="entry name" value="SsgB_sf"/>
</dbReference>
<comment type="subcellular location">
    <subcellularLocation>
        <location evidence="1">Cell septum</location>
    </subcellularLocation>
</comment>
<accession>A0A239AXG4</accession>